<proteinExistence type="predicted"/>
<evidence type="ECO:0000313" key="1">
    <source>
        <dbReference type="EMBL" id="SCZ71329.1"/>
    </source>
</evidence>
<reference evidence="2" key="1">
    <citation type="submission" date="2016-10" db="EMBL/GenBank/DDBJ databases">
        <authorList>
            <person name="Varghese N."/>
            <person name="Submissions S."/>
        </authorList>
    </citation>
    <scope>NUCLEOTIDE SEQUENCE [LARGE SCALE GENOMIC DNA]</scope>
    <source>
        <strain evidence="2">ATCC 29999</strain>
    </source>
</reference>
<dbReference type="EMBL" id="FMWJ01000024">
    <property type="protein sequence ID" value="SCZ71329.1"/>
    <property type="molecule type" value="Genomic_DNA"/>
</dbReference>
<organism evidence="1 2">
    <name type="scientific">Photorhabdus luminescens</name>
    <name type="common">Xenorhabdus luminescens</name>
    <dbReference type="NCBI Taxonomy" id="29488"/>
    <lineage>
        <taxon>Bacteria</taxon>
        <taxon>Pseudomonadati</taxon>
        <taxon>Pseudomonadota</taxon>
        <taxon>Gammaproteobacteria</taxon>
        <taxon>Enterobacterales</taxon>
        <taxon>Morganellaceae</taxon>
        <taxon>Photorhabdus</taxon>
    </lineage>
</organism>
<keyword evidence="2" id="KW-1185">Reference proteome</keyword>
<sequence>MTGIKPSLWGCNKDTIVINSFDVPMEEIFQPKVNCLGNIEQSLSYLWNVYTVRNQGLSQKHKELKEIFDERKAISIKLGTTDIPRIMKIISNYLGGNFIY</sequence>
<accession>A0A1G5RDI5</accession>
<dbReference type="AlphaFoldDB" id="A0A1G5RDI5"/>
<evidence type="ECO:0000313" key="2">
    <source>
        <dbReference type="Proteomes" id="UP000183223"/>
    </source>
</evidence>
<name>A0A1G5RDI5_PHOLU</name>
<protein>
    <submittedName>
        <fullName evidence="1">Uncharacterized protein</fullName>
    </submittedName>
</protein>
<dbReference type="Proteomes" id="UP000183223">
    <property type="component" value="Unassembled WGS sequence"/>
</dbReference>
<dbReference type="GeneID" id="45657236"/>
<dbReference type="RefSeq" id="WP_049584348.1">
    <property type="nucleotide sequence ID" value="NZ_CAWQXX010000049.1"/>
</dbReference>
<gene>
    <name evidence="1" type="ORF">SAMN02982990_03696</name>
</gene>